<evidence type="ECO:0000313" key="6">
    <source>
        <dbReference type="Proteomes" id="UP000006039"/>
    </source>
</evidence>
<dbReference type="InterPro" id="IPR008030">
    <property type="entry name" value="NmrA-like"/>
</dbReference>
<dbReference type="EnsemblFungi" id="EJT75378">
    <property type="protein sequence ID" value="EJT75378"/>
    <property type="gene ID" value="GGTG_05315"/>
</dbReference>
<reference evidence="4" key="3">
    <citation type="submission" date="2010-09" db="EMBL/GenBank/DDBJ databases">
        <title>Annotation of Gaeumannomyces graminis var. tritici R3-111a-1.</title>
        <authorList>
            <consortium name="The Broad Institute Genome Sequencing Platform"/>
            <person name="Ma L.-J."/>
            <person name="Dead R."/>
            <person name="Young S.K."/>
            <person name="Zeng Q."/>
            <person name="Gargeya S."/>
            <person name="Fitzgerald M."/>
            <person name="Haas B."/>
            <person name="Abouelleil A."/>
            <person name="Alvarado L."/>
            <person name="Arachchi H.M."/>
            <person name="Berlin A."/>
            <person name="Brown A."/>
            <person name="Chapman S.B."/>
            <person name="Chen Z."/>
            <person name="Dunbar C."/>
            <person name="Freedman E."/>
            <person name="Gearin G."/>
            <person name="Gellesch M."/>
            <person name="Goldberg J."/>
            <person name="Griggs A."/>
            <person name="Gujja S."/>
            <person name="Heiman D."/>
            <person name="Howarth C."/>
            <person name="Larson L."/>
            <person name="Lui A."/>
            <person name="MacDonald P.J.P."/>
            <person name="Mehta T."/>
            <person name="Montmayeur A."/>
            <person name="Murphy C."/>
            <person name="Neiman D."/>
            <person name="Pearson M."/>
            <person name="Priest M."/>
            <person name="Roberts A."/>
            <person name="Saif S."/>
            <person name="Shea T."/>
            <person name="Shenoy N."/>
            <person name="Sisk P."/>
            <person name="Stolte C."/>
            <person name="Sykes S."/>
            <person name="Yandava C."/>
            <person name="Wortman J."/>
            <person name="Nusbaum C."/>
            <person name="Birren B."/>
        </authorList>
    </citation>
    <scope>NUCLEOTIDE SEQUENCE</scope>
    <source>
        <strain evidence="4">R3-111a-1</strain>
    </source>
</reference>
<evidence type="ECO:0000256" key="2">
    <source>
        <dbReference type="ARBA" id="ARBA00023002"/>
    </source>
</evidence>
<dbReference type="GO" id="GO:0016491">
    <property type="term" value="F:oxidoreductase activity"/>
    <property type="evidence" value="ECO:0007669"/>
    <property type="project" value="UniProtKB-KW"/>
</dbReference>
<evidence type="ECO:0000259" key="3">
    <source>
        <dbReference type="Pfam" id="PF05368"/>
    </source>
</evidence>
<dbReference type="SUPFAM" id="SSF51735">
    <property type="entry name" value="NAD(P)-binding Rossmann-fold domains"/>
    <property type="match status" value="1"/>
</dbReference>
<dbReference type="Pfam" id="PF05368">
    <property type="entry name" value="NmrA"/>
    <property type="match status" value="1"/>
</dbReference>
<dbReference type="OrthoDB" id="9984533at2759"/>
<sequence>MQIKNVTLVGASGHLGGAVLAALVGAGCFRITVLKREGSTSSSSPPSSTDPSAFRTVTVPDAWAEADLTAALRGEDAVVACFSVKGDPPRAHLALASAAAAAGVARYMPADWGSVDARSEQARELVPLFSRKEAVRVLLAELAAKQPSFTWTSIVCGHFFDWGLREGFLHADLAARTMDVLDDGERRSSLSTLAQVARAVVAVLREPDAASNRVLFVQSFCISQNRLLESLERASGAPWTRVETTSAEFVAKYVALRDAGSVAAIEDLVFALGVIEGDWEQKGDFAMKLLGLEEEDLDSVVKKVVDEAEQERAAK</sequence>
<dbReference type="AlphaFoldDB" id="J3NVK0"/>
<dbReference type="PANTHER" id="PTHR47706">
    <property type="entry name" value="NMRA-LIKE FAMILY PROTEIN"/>
    <property type="match status" value="1"/>
</dbReference>
<proteinExistence type="predicted"/>
<dbReference type="HOGENOM" id="CLU_044876_3_3_1"/>
<reference evidence="4" key="2">
    <citation type="submission" date="2010-07" db="EMBL/GenBank/DDBJ databases">
        <authorList>
            <consortium name="The Broad Institute Genome Sequencing Platform"/>
            <consortium name="Broad Institute Genome Sequencing Center for Infectious Disease"/>
            <person name="Ma L.-J."/>
            <person name="Dead R."/>
            <person name="Young S."/>
            <person name="Zeng Q."/>
            <person name="Koehrsen M."/>
            <person name="Alvarado L."/>
            <person name="Berlin A."/>
            <person name="Chapman S.B."/>
            <person name="Chen Z."/>
            <person name="Freedman E."/>
            <person name="Gellesch M."/>
            <person name="Goldberg J."/>
            <person name="Griggs A."/>
            <person name="Gujja S."/>
            <person name="Heilman E.R."/>
            <person name="Heiman D."/>
            <person name="Hepburn T."/>
            <person name="Howarth C."/>
            <person name="Jen D."/>
            <person name="Larson L."/>
            <person name="Mehta T."/>
            <person name="Neiman D."/>
            <person name="Pearson M."/>
            <person name="Roberts A."/>
            <person name="Saif S."/>
            <person name="Shea T."/>
            <person name="Shenoy N."/>
            <person name="Sisk P."/>
            <person name="Stolte C."/>
            <person name="Sykes S."/>
            <person name="Walk T."/>
            <person name="White J."/>
            <person name="Yandava C."/>
            <person name="Haas B."/>
            <person name="Nusbaum C."/>
            <person name="Birren B."/>
        </authorList>
    </citation>
    <scope>NUCLEOTIDE SEQUENCE</scope>
    <source>
        <strain evidence="4">R3-111a-1</strain>
    </source>
</reference>
<keyword evidence="6" id="KW-1185">Reference proteome</keyword>
<evidence type="ECO:0000256" key="1">
    <source>
        <dbReference type="ARBA" id="ARBA00022857"/>
    </source>
</evidence>
<dbReference type="STRING" id="644352.J3NVK0"/>
<dbReference type="Gene3D" id="3.90.25.10">
    <property type="entry name" value="UDP-galactose 4-epimerase, domain 1"/>
    <property type="match status" value="1"/>
</dbReference>
<keyword evidence="2" id="KW-0560">Oxidoreductase</keyword>
<dbReference type="GeneID" id="20345773"/>
<protein>
    <submittedName>
        <fullName evidence="4">Isoflavone reductase</fullName>
    </submittedName>
</protein>
<dbReference type="InterPro" id="IPR051609">
    <property type="entry name" value="NmrA/Isoflavone_reductase-like"/>
</dbReference>
<keyword evidence="1" id="KW-0521">NADP</keyword>
<name>J3NVK0_GAET3</name>
<dbReference type="EMBL" id="GL385397">
    <property type="protein sequence ID" value="EJT75378.1"/>
    <property type="molecule type" value="Genomic_DNA"/>
</dbReference>
<dbReference type="InterPro" id="IPR036291">
    <property type="entry name" value="NAD(P)-bd_dom_sf"/>
</dbReference>
<dbReference type="Proteomes" id="UP000006039">
    <property type="component" value="Unassembled WGS sequence"/>
</dbReference>
<accession>J3NVK0</accession>
<dbReference type="Gene3D" id="3.40.50.720">
    <property type="entry name" value="NAD(P)-binding Rossmann-like Domain"/>
    <property type="match status" value="1"/>
</dbReference>
<feature type="domain" description="NmrA-like" evidence="3">
    <location>
        <begin position="4"/>
        <end position="248"/>
    </location>
</feature>
<evidence type="ECO:0000313" key="4">
    <source>
        <dbReference type="EMBL" id="EJT75378.1"/>
    </source>
</evidence>
<reference evidence="5" key="4">
    <citation type="journal article" date="2015" name="G3 (Bethesda)">
        <title>Genome sequences of three phytopathogenic species of the Magnaporthaceae family of fungi.</title>
        <authorList>
            <person name="Okagaki L.H."/>
            <person name="Nunes C.C."/>
            <person name="Sailsbery J."/>
            <person name="Clay B."/>
            <person name="Brown D."/>
            <person name="John T."/>
            <person name="Oh Y."/>
            <person name="Young N."/>
            <person name="Fitzgerald M."/>
            <person name="Haas B.J."/>
            <person name="Zeng Q."/>
            <person name="Young S."/>
            <person name="Adiconis X."/>
            <person name="Fan L."/>
            <person name="Levin J.Z."/>
            <person name="Mitchell T.K."/>
            <person name="Okubara P.A."/>
            <person name="Farman M.L."/>
            <person name="Kohn L.M."/>
            <person name="Birren B."/>
            <person name="Ma L.-J."/>
            <person name="Dean R.A."/>
        </authorList>
    </citation>
    <scope>NUCLEOTIDE SEQUENCE</scope>
    <source>
        <strain evidence="5">R3-111a-1</strain>
    </source>
</reference>
<reference evidence="6" key="1">
    <citation type="submission" date="2010-07" db="EMBL/GenBank/DDBJ databases">
        <title>The genome sequence of Gaeumannomyces graminis var. tritici strain R3-111a-1.</title>
        <authorList>
            <consortium name="The Broad Institute Genome Sequencing Platform"/>
            <person name="Ma L.-J."/>
            <person name="Dead R."/>
            <person name="Young S."/>
            <person name="Zeng Q."/>
            <person name="Koehrsen M."/>
            <person name="Alvarado L."/>
            <person name="Berlin A."/>
            <person name="Chapman S.B."/>
            <person name="Chen Z."/>
            <person name="Freedman E."/>
            <person name="Gellesch M."/>
            <person name="Goldberg J."/>
            <person name="Griggs A."/>
            <person name="Gujja S."/>
            <person name="Heilman E.R."/>
            <person name="Heiman D."/>
            <person name="Hepburn T."/>
            <person name="Howarth C."/>
            <person name="Jen D."/>
            <person name="Larson L."/>
            <person name="Mehta T."/>
            <person name="Neiman D."/>
            <person name="Pearson M."/>
            <person name="Roberts A."/>
            <person name="Saif S."/>
            <person name="Shea T."/>
            <person name="Shenoy N."/>
            <person name="Sisk P."/>
            <person name="Stolte C."/>
            <person name="Sykes S."/>
            <person name="Walk T."/>
            <person name="White J."/>
            <person name="Yandava C."/>
            <person name="Haas B."/>
            <person name="Nusbaum C."/>
            <person name="Birren B."/>
        </authorList>
    </citation>
    <scope>NUCLEOTIDE SEQUENCE [LARGE SCALE GENOMIC DNA]</scope>
    <source>
        <strain evidence="6">R3-111a-1</strain>
    </source>
</reference>
<gene>
    <name evidence="5" type="primary">20345773</name>
    <name evidence="4" type="ORF">GGTG_05315</name>
</gene>
<reference evidence="5" key="5">
    <citation type="submission" date="2018-04" db="UniProtKB">
        <authorList>
            <consortium name="EnsemblFungi"/>
        </authorList>
    </citation>
    <scope>IDENTIFICATION</scope>
    <source>
        <strain evidence="5">R3-111a-1</strain>
    </source>
</reference>
<dbReference type="VEuPathDB" id="FungiDB:GGTG_05315"/>
<organism evidence="4">
    <name type="scientific">Gaeumannomyces tritici (strain R3-111a-1)</name>
    <name type="common">Wheat and barley take-all root rot fungus</name>
    <name type="synonym">Gaeumannomyces graminis var. tritici</name>
    <dbReference type="NCBI Taxonomy" id="644352"/>
    <lineage>
        <taxon>Eukaryota</taxon>
        <taxon>Fungi</taxon>
        <taxon>Dikarya</taxon>
        <taxon>Ascomycota</taxon>
        <taxon>Pezizomycotina</taxon>
        <taxon>Sordariomycetes</taxon>
        <taxon>Sordariomycetidae</taxon>
        <taxon>Magnaporthales</taxon>
        <taxon>Magnaporthaceae</taxon>
        <taxon>Gaeumannomyces</taxon>
    </lineage>
</organism>
<dbReference type="PROSITE" id="PS51257">
    <property type="entry name" value="PROKAR_LIPOPROTEIN"/>
    <property type="match status" value="1"/>
</dbReference>
<dbReference type="eggNOG" id="ENOG502SHHA">
    <property type="taxonomic scope" value="Eukaryota"/>
</dbReference>
<dbReference type="PANTHER" id="PTHR47706:SF9">
    <property type="entry name" value="NMRA-LIKE DOMAIN-CONTAINING PROTEIN-RELATED"/>
    <property type="match status" value="1"/>
</dbReference>
<dbReference type="RefSeq" id="XP_009221378.1">
    <property type="nucleotide sequence ID" value="XM_009223114.1"/>
</dbReference>
<evidence type="ECO:0000313" key="5">
    <source>
        <dbReference type="EnsemblFungi" id="EJT75378"/>
    </source>
</evidence>